<comment type="caution">
    <text evidence="1">The sequence shown here is derived from an EMBL/GenBank/DDBJ whole genome shotgun (WGS) entry which is preliminary data.</text>
</comment>
<keyword evidence="2" id="KW-1185">Reference proteome</keyword>
<accession>A0ABS7HPA3</accession>
<protein>
    <recommendedName>
        <fullName evidence="3">Halobacterial output domain-containing protein</fullName>
    </recommendedName>
</protein>
<organism evidence="1 2">
    <name type="scientific">Microbacterium jejuense</name>
    <dbReference type="NCBI Taxonomy" id="1263637"/>
    <lineage>
        <taxon>Bacteria</taxon>
        <taxon>Bacillati</taxon>
        <taxon>Actinomycetota</taxon>
        <taxon>Actinomycetes</taxon>
        <taxon>Micrococcales</taxon>
        <taxon>Microbacteriaceae</taxon>
        <taxon>Microbacterium</taxon>
    </lineage>
</organism>
<dbReference type="Proteomes" id="UP001196843">
    <property type="component" value="Unassembled WGS sequence"/>
</dbReference>
<dbReference type="EMBL" id="JAEUAW010000011">
    <property type="protein sequence ID" value="MBW9094792.1"/>
    <property type="molecule type" value="Genomic_DNA"/>
</dbReference>
<gene>
    <name evidence="1" type="ORF">JNB62_13950</name>
</gene>
<reference evidence="1 2" key="1">
    <citation type="journal article" date="2021" name="MBio">
        <title>Poor Competitiveness of Bradyrhizobium in Pigeon Pea Root Colonization in Indian Soils.</title>
        <authorList>
            <person name="Chalasani D."/>
            <person name="Basu A."/>
            <person name="Pullabhotla S.V.S.R.N."/>
            <person name="Jorrin B."/>
            <person name="Neal A.L."/>
            <person name="Poole P.S."/>
            <person name="Podile A.R."/>
            <person name="Tkacz A."/>
        </authorList>
    </citation>
    <scope>NUCLEOTIDE SEQUENCE [LARGE SCALE GENOMIC DNA]</scope>
    <source>
        <strain evidence="1 2">HU14</strain>
    </source>
</reference>
<dbReference type="RefSeq" id="WP_220301505.1">
    <property type="nucleotide sequence ID" value="NZ_JAEUAW010000011.1"/>
</dbReference>
<name>A0ABS7HPA3_9MICO</name>
<evidence type="ECO:0000313" key="1">
    <source>
        <dbReference type="EMBL" id="MBW9094792.1"/>
    </source>
</evidence>
<evidence type="ECO:0008006" key="3">
    <source>
        <dbReference type="Google" id="ProtNLM"/>
    </source>
</evidence>
<sequence length="187" mass="19373">MSASGTPIASTPTPVAADSIVIDLDGLSTMHAGEAATYDYDDPEPMLAFIEEVTGVPRAGEDILDPWGNGDVWGKSYRWDDITVTVLLDGPAHVTVESPTIGDAPVTVAGGVAVGSTRAEAVAAGAWDDWDADGDGVADSLGIDERPVEDTQSLSRPGEVGRQYVALRLTGDTVTAIASPDNDFSDI</sequence>
<evidence type="ECO:0000313" key="2">
    <source>
        <dbReference type="Proteomes" id="UP001196843"/>
    </source>
</evidence>
<proteinExistence type="predicted"/>